<keyword evidence="3" id="KW-1185">Reference proteome</keyword>
<evidence type="ECO:0000313" key="2">
    <source>
        <dbReference type="EMBL" id="GCB76158.1"/>
    </source>
</evidence>
<dbReference type="AlphaFoldDB" id="A0A401PSS4"/>
<reference evidence="2 3" key="1">
    <citation type="journal article" date="2018" name="Nat. Ecol. Evol.">
        <title>Shark genomes provide insights into elasmobranch evolution and the origin of vertebrates.</title>
        <authorList>
            <person name="Hara Y"/>
            <person name="Yamaguchi K"/>
            <person name="Onimaru K"/>
            <person name="Kadota M"/>
            <person name="Koyanagi M"/>
            <person name="Keeley SD"/>
            <person name="Tatsumi K"/>
            <person name="Tanaka K"/>
            <person name="Motone F"/>
            <person name="Kageyama Y"/>
            <person name="Nozu R"/>
            <person name="Adachi N"/>
            <person name="Nishimura O"/>
            <person name="Nakagawa R"/>
            <person name="Tanegashima C"/>
            <person name="Kiyatake I"/>
            <person name="Matsumoto R"/>
            <person name="Murakumo K"/>
            <person name="Nishida K"/>
            <person name="Terakita A"/>
            <person name="Kuratani S"/>
            <person name="Sato K"/>
            <person name="Hyodo S Kuraku.S."/>
        </authorList>
    </citation>
    <scope>NUCLEOTIDE SEQUENCE [LARGE SCALE GENOMIC DNA]</scope>
</reference>
<dbReference type="OrthoDB" id="301415at2759"/>
<dbReference type="PANTHER" id="PTHR14905">
    <property type="entry name" value="NG37"/>
    <property type="match status" value="1"/>
</dbReference>
<dbReference type="InterPro" id="IPR056862">
    <property type="entry name" value="VWA7_N"/>
</dbReference>
<evidence type="ECO:0000313" key="3">
    <source>
        <dbReference type="Proteomes" id="UP000288216"/>
    </source>
</evidence>
<dbReference type="EMBL" id="BFAA01010028">
    <property type="protein sequence ID" value="GCB76158.1"/>
    <property type="molecule type" value="Genomic_DNA"/>
</dbReference>
<dbReference type="Proteomes" id="UP000288216">
    <property type="component" value="Unassembled WGS sequence"/>
</dbReference>
<dbReference type="STRING" id="75743.A0A401PSS4"/>
<organism evidence="2 3">
    <name type="scientific">Scyliorhinus torazame</name>
    <name type="common">Cloudy catshark</name>
    <name type="synonym">Catulus torazame</name>
    <dbReference type="NCBI Taxonomy" id="75743"/>
    <lineage>
        <taxon>Eukaryota</taxon>
        <taxon>Metazoa</taxon>
        <taxon>Chordata</taxon>
        <taxon>Craniata</taxon>
        <taxon>Vertebrata</taxon>
        <taxon>Chondrichthyes</taxon>
        <taxon>Elasmobranchii</taxon>
        <taxon>Galeomorphii</taxon>
        <taxon>Galeoidea</taxon>
        <taxon>Carcharhiniformes</taxon>
        <taxon>Scyliorhinidae</taxon>
        <taxon>Scyliorhinus</taxon>
    </lineage>
</organism>
<feature type="domain" description="VWA7 N-terminal" evidence="1">
    <location>
        <begin position="132"/>
        <end position="193"/>
    </location>
</feature>
<protein>
    <recommendedName>
        <fullName evidence="1">VWA7 N-terminal domain-containing protein</fullName>
    </recommendedName>
</protein>
<evidence type="ECO:0000259" key="1">
    <source>
        <dbReference type="Pfam" id="PF25107"/>
    </source>
</evidence>
<dbReference type="InterPro" id="IPR052577">
    <property type="entry name" value="VWA7"/>
</dbReference>
<gene>
    <name evidence="2" type="ORF">scyTo_0016525</name>
</gene>
<sequence length="233" mass="26432">MVFNTSHSEKITADNDIMGMLRIQRLIYRVNEGVHTEGARSQHSLLITLHQDYPGQERPMKNVILPGFAALLLLTSWKVLCFNPNFGDSVTHSDITKEAALRIVLQLFRQVPNPDGKVLPSNIFQPRGQKFTAEELFEAYYGSKVSVSRFKQAVQVMMNRNTKVDFQYALEGKRHFDSETLQEGKEVLLSKTEQTCADCFASTGCQDEILDKVIKEKIITTGYFGFKPHSKPD</sequence>
<comment type="caution">
    <text evidence="2">The sequence shown here is derived from an EMBL/GenBank/DDBJ whole genome shotgun (WGS) entry which is preliminary data.</text>
</comment>
<proteinExistence type="predicted"/>
<feature type="non-terminal residue" evidence="2">
    <location>
        <position position="233"/>
    </location>
</feature>
<accession>A0A401PSS4</accession>
<dbReference type="PANTHER" id="PTHR14905:SF7">
    <property type="entry name" value="VON WILLEBRAND FACTOR A DOMAIN-CONTAINING PROTEIN 7"/>
    <property type="match status" value="1"/>
</dbReference>
<dbReference type="Pfam" id="PF25107">
    <property type="entry name" value="VWA7_N"/>
    <property type="match status" value="1"/>
</dbReference>
<name>A0A401PSS4_SCYTO</name>